<sequence length="251" mass="26705">MQNVKVVSDNAGNKTSSSSSEASITEPLTKPEDGHSKEVSADSENVPTIKRPYGSMPNISASITNGDDTVAIEAPTAVAVQLLQVSSEPLEHCPAGSLELANHAGPQMQRYNIIGSANAEVMVPPAAAAGEVEIRSPSVTSDRQFSAAEPAKHDGSGESSDAAKSRGGFDGRRPRLWRSMPNIAIHYTDKVFYKTTEIECIVPVPVSRDSLTDGATAVAEPAEVTPVKIKRCSLWKRTKKFARRVFCCGAP</sequence>
<name>A0A9P0NL88_APHGO</name>
<reference evidence="2" key="2">
    <citation type="submission" date="2022-10" db="EMBL/GenBank/DDBJ databases">
        <authorList>
            <consortium name="ENA_rothamsted_submissions"/>
            <consortium name="culmorum"/>
            <person name="King R."/>
        </authorList>
    </citation>
    <scope>NUCLEOTIDE SEQUENCE</scope>
</reference>
<feature type="compositionally biased region" description="Basic and acidic residues" evidence="1">
    <location>
        <begin position="150"/>
        <end position="173"/>
    </location>
</feature>
<evidence type="ECO:0000256" key="1">
    <source>
        <dbReference type="SAM" id="MobiDB-lite"/>
    </source>
</evidence>
<proteinExistence type="predicted"/>
<protein>
    <submittedName>
        <fullName evidence="2">Uncharacterized protein</fullName>
    </submittedName>
</protein>
<feature type="region of interest" description="Disordered" evidence="1">
    <location>
        <begin position="135"/>
        <end position="173"/>
    </location>
</feature>
<accession>A0A9P0NL88</accession>
<feature type="region of interest" description="Disordered" evidence="1">
    <location>
        <begin position="1"/>
        <end position="57"/>
    </location>
</feature>
<dbReference type="EMBL" id="OU899035">
    <property type="protein sequence ID" value="CAH1725936.1"/>
    <property type="molecule type" value="Genomic_DNA"/>
</dbReference>
<gene>
    <name evidence="2" type="ORF">APHIGO_LOCUS6928</name>
</gene>
<organism evidence="2 3">
    <name type="scientific">Aphis gossypii</name>
    <name type="common">Cotton aphid</name>
    <dbReference type="NCBI Taxonomy" id="80765"/>
    <lineage>
        <taxon>Eukaryota</taxon>
        <taxon>Metazoa</taxon>
        <taxon>Ecdysozoa</taxon>
        <taxon>Arthropoda</taxon>
        <taxon>Hexapoda</taxon>
        <taxon>Insecta</taxon>
        <taxon>Pterygota</taxon>
        <taxon>Neoptera</taxon>
        <taxon>Paraneoptera</taxon>
        <taxon>Hemiptera</taxon>
        <taxon>Sternorrhyncha</taxon>
        <taxon>Aphidomorpha</taxon>
        <taxon>Aphidoidea</taxon>
        <taxon>Aphididae</taxon>
        <taxon>Aphidini</taxon>
        <taxon>Aphis</taxon>
        <taxon>Aphis</taxon>
    </lineage>
</organism>
<evidence type="ECO:0000313" key="3">
    <source>
        <dbReference type="Proteomes" id="UP001154329"/>
    </source>
</evidence>
<dbReference type="Proteomes" id="UP001154329">
    <property type="component" value="Chromosome 2"/>
</dbReference>
<feature type="compositionally biased region" description="Polar residues" evidence="1">
    <location>
        <begin position="1"/>
        <end position="15"/>
    </location>
</feature>
<feature type="compositionally biased region" description="Basic and acidic residues" evidence="1">
    <location>
        <begin position="29"/>
        <end position="40"/>
    </location>
</feature>
<keyword evidence="3" id="KW-1185">Reference proteome</keyword>
<dbReference type="AlphaFoldDB" id="A0A9P0NL88"/>
<reference evidence="2" key="1">
    <citation type="submission" date="2022-02" db="EMBL/GenBank/DDBJ databases">
        <authorList>
            <person name="King R."/>
        </authorList>
    </citation>
    <scope>NUCLEOTIDE SEQUENCE</scope>
</reference>
<evidence type="ECO:0000313" key="2">
    <source>
        <dbReference type="EMBL" id="CAH1725936.1"/>
    </source>
</evidence>